<gene>
    <name evidence="1" type="ORF">DPMN_085353</name>
</gene>
<evidence type="ECO:0000313" key="1">
    <source>
        <dbReference type="EMBL" id="KAH3697843.1"/>
    </source>
</evidence>
<organism evidence="1 2">
    <name type="scientific">Dreissena polymorpha</name>
    <name type="common">Zebra mussel</name>
    <name type="synonym">Mytilus polymorpha</name>
    <dbReference type="NCBI Taxonomy" id="45954"/>
    <lineage>
        <taxon>Eukaryota</taxon>
        <taxon>Metazoa</taxon>
        <taxon>Spiralia</taxon>
        <taxon>Lophotrochozoa</taxon>
        <taxon>Mollusca</taxon>
        <taxon>Bivalvia</taxon>
        <taxon>Autobranchia</taxon>
        <taxon>Heteroconchia</taxon>
        <taxon>Euheterodonta</taxon>
        <taxon>Imparidentia</taxon>
        <taxon>Neoheterodontei</taxon>
        <taxon>Myida</taxon>
        <taxon>Dreissenoidea</taxon>
        <taxon>Dreissenidae</taxon>
        <taxon>Dreissena</taxon>
    </lineage>
</organism>
<reference evidence="1" key="2">
    <citation type="submission" date="2020-11" db="EMBL/GenBank/DDBJ databases">
        <authorList>
            <person name="McCartney M.A."/>
            <person name="Auch B."/>
            <person name="Kono T."/>
            <person name="Mallez S."/>
            <person name="Becker A."/>
            <person name="Gohl D.M."/>
            <person name="Silverstein K.A.T."/>
            <person name="Koren S."/>
            <person name="Bechman K.B."/>
            <person name="Herman A."/>
            <person name="Abrahante J.E."/>
            <person name="Garbe J."/>
        </authorList>
    </citation>
    <scope>NUCLEOTIDE SEQUENCE</scope>
    <source>
        <strain evidence="1">Duluth1</strain>
        <tissue evidence="1">Whole animal</tissue>
    </source>
</reference>
<dbReference type="Proteomes" id="UP000828390">
    <property type="component" value="Unassembled WGS sequence"/>
</dbReference>
<dbReference type="EMBL" id="JAIWYP010000016">
    <property type="protein sequence ID" value="KAH3697843.1"/>
    <property type="molecule type" value="Genomic_DNA"/>
</dbReference>
<sequence length="77" mass="9199">MDADDFVFFIENFSDLKCSCQKNFCETFPRGKRVVNDVFCHSCRYQTCWYKGTHVEISGTSKWEMLVDGEHVFDKWR</sequence>
<proteinExistence type="predicted"/>
<reference evidence="1" key="1">
    <citation type="journal article" date="2019" name="bioRxiv">
        <title>The Genome of the Zebra Mussel, Dreissena polymorpha: A Resource for Invasive Species Research.</title>
        <authorList>
            <person name="McCartney M.A."/>
            <person name="Auch B."/>
            <person name="Kono T."/>
            <person name="Mallez S."/>
            <person name="Zhang Y."/>
            <person name="Obille A."/>
            <person name="Becker A."/>
            <person name="Abrahante J.E."/>
            <person name="Garbe J."/>
            <person name="Badalamenti J.P."/>
            <person name="Herman A."/>
            <person name="Mangelson H."/>
            <person name="Liachko I."/>
            <person name="Sullivan S."/>
            <person name="Sone E.D."/>
            <person name="Koren S."/>
            <person name="Silverstein K.A.T."/>
            <person name="Beckman K.B."/>
            <person name="Gohl D.M."/>
        </authorList>
    </citation>
    <scope>NUCLEOTIDE SEQUENCE</scope>
    <source>
        <strain evidence="1">Duluth1</strain>
        <tissue evidence="1">Whole animal</tissue>
    </source>
</reference>
<keyword evidence="2" id="KW-1185">Reference proteome</keyword>
<protein>
    <submittedName>
        <fullName evidence="1">Uncharacterized protein</fullName>
    </submittedName>
</protein>
<accession>A0A9D3YC90</accession>
<dbReference type="AlphaFoldDB" id="A0A9D3YC90"/>
<name>A0A9D3YC90_DREPO</name>
<comment type="caution">
    <text evidence="1">The sequence shown here is derived from an EMBL/GenBank/DDBJ whole genome shotgun (WGS) entry which is preliminary data.</text>
</comment>
<evidence type="ECO:0000313" key="2">
    <source>
        <dbReference type="Proteomes" id="UP000828390"/>
    </source>
</evidence>